<dbReference type="GeneID" id="27898687"/>
<evidence type="ECO:0000313" key="2">
    <source>
        <dbReference type="Proteomes" id="UP000016931"/>
    </source>
</evidence>
<dbReference type="EMBL" id="KB456268">
    <property type="protein sequence ID" value="EMF10154.1"/>
    <property type="molecule type" value="Genomic_DNA"/>
</dbReference>
<organism evidence="1 2">
    <name type="scientific">Sphaerulina musiva (strain SO2202)</name>
    <name type="common">Poplar stem canker fungus</name>
    <name type="synonym">Septoria musiva</name>
    <dbReference type="NCBI Taxonomy" id="692275"/>
    <lineage>
        <taxon>Eukaryota</taxon>
        <taxon>Fungi</taxon>
        <taxon>Dikarya</taxon>
        <taxon>Ascomycota</taxon>
        <taxon>Pezizomycotina</taxon>
        <taxon>Dothideomycetes</taxon>
        <taxon>Dothideomycetidae</taxon>
        <taxon>Mycosphaerellales</taxon>
        <taxon>Mycosphaerellaceae</taxon>
        <taxon>Sphaerulina</taxon>
    </lineage>
</organism>
<dbReference type="RefSeq" id="XP_016758275.1">
    <property type="nucleotide sequence ID" value="XM_016901550.1"/>
</dbReference>
<keyword evidence="2" id="KW-1185">Reference proteome</keyword>
<dbReference type="Proteomes" id="UP000016931">
    <property type="component" value="Unassembled WGS sequence"/>
</dbReference>
<dbReference type="OrthoDB" id="3648608at2759"/>
<protein>
    <submittedName>
        <fullName evidence="1">Uncharacterized protein</fullName>
    </submittedName>
</protein>
<sequence length="224" mass="24944">MSGEGDSGLIWLKDGRLPVQETQPRKYDPETHQFHIKIAEVPANDSGSGPVTRNPKSVPARDDLAAVSQIRNVWIVTIMNAIYSLPRAQPPAGCLDKEQWLTNEVAADAEIAAICTDKRKPHELEKRAVAIWEEIVRCQKYGTCEMQIDGRIYRPPGMTCNERIHAVLETIASCRCMALSVLNGSSYRGLVSAPAIRRGKFFHQVCGQVFELRGSEKMRQILGT</sequence>
<reference evidence="1 2" key="1">
    <citation type="journal article" date="2012" name="PLoS Pathog.">
        <title>Diverse lifestyles and strategies of plant pathogenesis encoded in the genomes of eighteen Dothideomycetes fungi.</title>
        <authorList>
            <person name="Ohm R.A."/>
            <person name="Feau N."/>
            <person name="Henrissat B."/>
            <person name="Schoch C.L."/>
            <person name="Horwitz B.A."/>
            <person name="Barry K.W."/>
            <person name="Condon B.J."/>
            <person name="Copeland A.C."/>
            <person name="Dhillon B."/>
            <person name="Glaser F."/>
            <person name="Hesse C.N."/>
            <person name="Kosti I."/>
            <person name="LaButti K."/>
            <person name="Lindquist E.A."/>
            <person name="Lucas S."/>
            <person name="Salamov A.A."/>
            <person name="Bradshaw R.E."/>
            <person name="Ciuffetti L."/>
            <person name="Hamelin R.C."/>
            <person name="Kema G.H.J."/>
            <person name="Lawrence C."/>
            <person name="Scott J.A."/>
            <person name="Spatafora J.W."/>
            <person name="Turgeon B.G."/>
            <person name="de Wit P.J.G.M."/>
            <person name="Zhong S."/>
            <person name="Goodwin S.B."/>
            <person name="Grigoriev I.V."/>
        </authorList>
    </citation>
    <scope>NUCLEOTIDE SEQUENCE [LARGE SCALE GENOMIC DNA]</scope>
    <source>
        <strain evidence="1 2">SO2202</strain>
    </source>
</reference>
<accession>M3CZT6</accession>
<dbReference type="HOGENOM" id="CLU_1235715_0_0_1"/>
<gene>
    <name evidence="1" type="ORF">SEPMUDRAFT_119873</name>
</gene>
<name>M3CZT6_SPHMS</name>
<proteinExistence type="predicted"/>
<dbReference type="AlphaFoldDB" id="M3CZT6"/>
<evidence type="ECO:0000313" key="1">
    <source>
        <dbReference type="EMBL" id="EMF10154.1"/>
    </source>
</evidence>